<dbReference type="Proteomes" id="UP001591681">
    <property type="component" value="Unassembled WGS sequence"/>
</dbReference>
<dbReference type="PANTHER" id="PTHR10926">
    <property type="entry name" value="CELL CYCLE CONTROL PROTEIN 50"/>
    <property type="match status" value="1"/>
</dbReference>
<evidence type="ECO:0000313" key="8">
    <source>
        <dbReference type="EMBL" id="KAL2076511.1"/>
    </source>
</evidence>
<name>A0ABD1INE8_9TELE</name>
<comment type="similarity">
    <text evidence="2">Belongs to the CDC50/LEM3 family.</text>
</comment>
<evidence type="ECO:0000256" key="5">
    <source>
        <dbReference type="ARBA" id="ARBA00023136"/>
    </source>
</evidence>
<feature type="region of interest" description="Disordered" evidence="6">
    <location>
        <begin position="338"/>
        <end position="364"/>
    </location>
</feature>
<gene>
    <name evidence="8" type="ORF">ACEWY4_027891</name>
</gene>
<dbReference type="AlphaFoldDB" id="A0ABD1INE8"/>
<dbReference type="InterPro" id="IPR005045">
    <property type="entry name" value="CDC50/LEM3_fam"/>
</dbReference>
<keyword evidence="5 7" id="KW-0472">Membrane</keyword>
<dbReference type="GO" id="GO:0016020">
    <property type="term" value="C:membrane"/>
    <property type="evidence" value="ECO:0007669"/>
    <property type="project" value="UniProtKB-SubCell"/>
</dbReference>
<dbReference type="EMBL" id="JBHFQA010000285">
    <property type="protein sequence ID" value="KAL2076511.1"/>
    <property type="molecule type" value="Genomic_DNA"/>
</dbReference>
<reference evidence="8 9" key="1">
    <citation type="submission" date="2024-09" db="EMBL/GenBank/DDBJ databases">
        <title>A chromosome-level genome assembly of Gray's grenadier anchovy, Coilia grayii.</title>
        <authorList>
            <person name="Fu Z."/>
        </authorList>
    </citation>
    <scope>NUCLEOTIDE SEQUENCE [LARGE SCALE GENOMIC DNA]</scope>
    <source>
        <strain evidence="8">G4</strain>
        <tissue evidence="8">Muscle</tissue>
    </source>
</reference>
<evidence type="ECO:0000256" key="4">
    <source>
        <dbReference type="ARBA" id="ARBA00022989"/>
    </source>
</evidence>
<evidence type="ECO:0000256" key="6">
    <source>
        <dbReference type="SAM" id="MobiDB-lite"/>
    </source>
</evidence>
<evidence type="ECO:0000256" key="2">
    <source>
        <dbReference type="ARBA" id="ARBA00009457"/>
    </source>
</evidence>
<evidence type="ECO:0000256" key="3">
    <source>
        <dbReference type="ARBA" id="ARBA00022692"/>
    </source>
</evidence>
<organism evidence="8 9">
    <name type="scientific">Coilia grayii</name>
    <name type="common">Gray's grenadier anchovy</name>
    <dbReference type="NCBI Taxonomy" id="363190"/>
    <lineage>
        <taxon>Eukaryota</taxon>
        <taxon>Metazoa</taxon>
        <taxon>Chordata</taxon>
        <taxon>Craniata</taxon>
        <taxon>Vertebrata</taxon>
        <taxon>Euteleostomi</taxon>
        <taxon>Actinopterygii</taxon>
        <taxon>Neopterygii</taxon>
        <taxon>Teleostei</taxon>
        <taxon>Clupei</taxon>
        <taxon>Clupeiformes</taxon>
        <taxon>Clupeoidei</taxon>
        <taxon>Engraulidae</taxon>
        <taxon>Coilinae</taxon>
        <taxon>Coilia</taxon>
    </lineage>
</organism>
<comment type="caution">
    <text evidence="8">The sequence shown here is derived from an EMBL/GenBank/DDBJ whole genome shotgun (WGS) entry which is preliminary data.</text>
</comment>
<feature type="transmembrane region" description="Helical" evidence="7">
    <location>
        <begin position="36"/>
        <end position="56"/>
    </location>
</feature>
<keyword evidence="4 7" id="KW-1133">Transmembrane helix</keyword>
<evidence type="ECO:0000256" key="1">
    <source>
        <dbReference type="ARBA" id="ARBA00004370"/>
    </source>
</evidence>
<keyword evidence="9" id="KW-1185">Reference proteome</keyword>
<feature type="compositionally biased region" description="Basic and acidic residues" evidence="6">
    <location>
        <begin position="354"/>
        <end position="364"/>
    </location>
</feature>
<keyword evidence="3 7" id="KW-0812">Transmembrane</keyword>
<evidence type="ECO:0000313" key="9">
    <source>
        <dbReference type="Proteomes" id="UP001591681"/>
    </source>
</evidence>
<dbReference type="PANTHER" id="PTHR10926:SF68">
    <property type="entry name" value="CELL CYCLE CONTROL PROTEIN"/>
    <property type="match status" value="1"/>
</dbReference>
<evidence type="ECO:0000256" key="7">
    <source>
        <dbReference type="SAM" id="Phobius"/>
    </source>
</evidence>
<protein>
    <submittedName>
        <fullName evidence="8">Uncharacterized protein</fullName>
    </submittedName>
</protein>
<dbReference type="Pfam" id="PF03381">
    <property type="entry name" value="CDC50"/>
    <property type="match status" value="1"/>
</dbReference>
<proteinExistence type="inferred from homology"/>
<comment type="subcellular location">
    <subcellularLocation>
        <location evidence="1">Membrane</location>
    </subcellularLocation>
</comment>
<sequence>MGKVKASGPLSRRPDNSAFKQQRLPAWSPALSAHTLLPLFYALGTLCVILGVWLLLTVQNTHEIKVDYTNSGTCDKCYELRKDRQNATVPCDCQVKFEIPDNFTGDVFFYYGLINFHQNLRLYMDSRDDAQLLGRKRNLKNPSSYCKPFDYVNGVPIAPCGAIANSKFNDSFVLHFEGPPRATVPLYRRGISWYTDENVKFRNPTTNDTFTLAQAFEGTARPVYWQRAAYELDPEPAQQQRLQQRGPDRVDARGRLPQLQEALRRSQPLPITLQTRPACRGLHHRHQIQLPGGVLPGQEGGGAVHGDLVRGQEPLPAHRLPGHRGAGAPARLPAHRRIHTGGQGWQEHAGPRRGGGEERRRRAI</sequence>
<accession>A0ABD1INE8</accession>